<dbReference type="InterPro" id="IPR035992">
    <property type="entry name" value="Ricin_B-like_lectins"/>
</dbReference>
<dbReference type="Pfam" id="PF00652">
    <property type="entry name" value="Ricin_B_lectin"/>
    <property type="match status" value="1"/>
</dbReference>
<feature type="domain" description="Ricin B lectin" evidence="2">
    <location>
        <begin position="233"/>
        <end position="354"/>
    </location>
</feature>
<keyword evidence="1" id="KW-0732">Signal</keyword>
<dbReference type="Proteomes" id="UP000243217">
    <property type="component" value="Unassembled WGS sequence"/>
</dbReference>
<dbReference type="AlphaFoldDB" id="A0A0A7CLE6"/>
<dbReference type="Gene3D" id="2.80.10.50">
    <property type="match status" value="1"/>
</dbReference>
<protein>
    <submittedName>
        <fullName evidence="3">Secreted protein</fullName>
    </submittedName>
</protein>
<reference evidence="3 5" key="1">
    <citation type="journal article" date="2014" name="Genome Biol. Evol.">
        <title>The secreted proteins of Achlya hypogyna and Thraustotheca clavata identify the ancestral oomycete secretome and reveal gene acquisitions by horizontal gene transfer.</title>
        <authorList>
            <person name="Misner I."/>
            <person name="Blouin N."/>
            <person name="Leonard G."/>
            <person name="Richards T.A."/>
            <person name="Lane C.E."/>
        </authorList>
    </citation>
    <scope>NUCLEOTIDE SEQUENCE</scope>
    <source>
        <strain evidence="3 5">ATCC 34112</strain>
    </source>
</reference>
<evidence type="ECO:0000313" key="3">
    <source>
        <dbReference type="EMBL" id="AIG55537.1"/>
    </source>
</evidence>
<dbReference type="PROSITE" id="PS50231">
    <property type="entry name" value="RICIN_B_LECTIN"/>
    <property type="match status" value="1"/>
</dbReference>
<feature type="chain" id="PRO_5011845539" evidence="1">
    <location>
        <begin position="16"/>
        <end position="357"/>
    </location>
</feature>
<dbReference type="EMBL" id="JNBS01001079">
    <property type="protein sequence ID" value="OQS02766.1"/>
    <property type="molecule type" value="Genomic_DNA"/>
</dbReference>
<sequence length="357" mass="40231">MKYLLVLAGVVLVQAGSQFPICSLDITHKYFKCRDSIPLESSYSIVVPGPTLSLTSTHLSICYGDYPQCKEIHDIAITEAGKCYIEVWRSMTANLNDEFRPCENPLPPRLVEKQFCTDNGLILSEFYGQLYADIVRNNVNEHFTYNQTGGVIIAKSNGQCLEGVPNFYGGDATGIKTAPCDLNNIYQRWDVMNNEIVNPSRAGLQAGSPGSLIAVKYPITKFRDCNGGLPIKVHIVSIRGKRISEYYSGLYFDEPRDNTNEVFLWDRNAKLFKSESSQQCLDAFLGANGKYYVHTYPCDEQNPNQKWDVHADTKQIEHVTHKGQCLDGDPTYPDHHLQMWECALNNPNQNWDVLSVP</sequence>
<dbReference type="STRING" id="74557.A0A0A7CLE6"/>
<dbReference type="InterPro" id="IPR000772">
    <property type="entry name" value="Ricin_B_lectin"/>
</dbReference>
<feature type="signal peptide" evidence="1">
    <location>
        <begin position="1"/>
        <end position="15"/>
    </location>
</feature>
<name>A0A0A7CLE6_9STRA</name>
<evidence type="ECO:0000256" key="1">
    <source>
        <dbReference type="SAM" id="SignalP"/>
    </source>
</evidence>
<dbReference type="SMART" id="SM00458">
    <property type="entry name" value="RICIN"/>
    <property type="match status" value="1"/>
</dbReference>
<keyword evidence="5" id="KW-1185">Reference proteome</keyword>
<proteinExistence type="predicted"/>
<evidence type="ECO:0000259" key="2">
    <source>
        <dbReference type="SMART" id="SM00458"/>
    </source>
</evidence>
<dbReference type="SUPFAM" id="SSF50370">
    <property type="entry name" value="Ricin B-like lectins"/>
    <property type="match status" value="2"/>
</dbReference>
<accession>A0A0A7CLE6</accession>
<evidence type="ECO:0000313" key="4">
    <source>
        <dbReference type="EMBL" id="OQS02766.1"/>
    </source>
</evidence>
<dbReference type="EMBL" id="KM038076">
    <property type="protein sequence ID" value="AIG55537.1"/>
    <property type="molecule type" value="Genomic_DNA"/>
</dbReference>
<evidence type="ECO:0000313" key="5">
    <source>
        <dbReference type="Proteomes" id="UP000243217"/>
    </source>
</evidence>
<organism evidence="3">
    <name type="scientific">Thraustotheca clavata</name>
    <dbReference type="NCBI Taxonomy" id="74557"/>
    <lineage>
        <taxon>Eukaryota</taxon>
        <taxon>Sar</taxon>
        <taxon>Stramenopiles</taxon>
        <taxon>Oomycota</taxon>
        <taxon>Saprolegniomycetes</taxon>
        <taxon>Saprolegniales</taxon>
        <taxon>Achlyaceae</taxon>
        <taxon>Thraustotheca</taxon>
    </lineage>
</organism>
<dbReference type="OrthoDB" id="6770063at2759"/>
<gene>
    <name evidence="4" type="ORF">THRCLA_04886</name>
</gene>